<sequence>MSNRYHPTAGSFQWGPPAVSLAALYGDEFGDNDDVGAAVAVEPRRAITFSGITRNNRIPLRQWIKGALNASGRDLGAGASSSYIASSMKIAIHLAKQISQAEELARFGLFRGLDVLPIGAGVDWAEYVVVCLKANGQCGVANSRLLRQQEEQQKQGSSFAGNAAARDEDADLKAFLSSCGVDEYEGAANGPGSSLCPGAGTLEKTPFYNGGNRGDAPPACMTGEIAEAVEKSCAILSRLGEDMPSNLTKETLGQHIENTQLMIRGLSESDLLNYRLMTDTTKLISMKFLAKMLGLALMVNPNFHAFVTLKMLQLTISHGLSPVSPIAFCYFGALLAKLGDLRVGYRFTVLAKTLLDKLESQEVAGEVLGVTTEMLCFIEPLQASNELRSQGENAAMASGDFHFACISRLKYCSTLFWSGRSLSDAKDALSRASRFMKEHGHKTCLVFLIPIERTILTLMGANKETHISSDNRNPRQLMQLSFHNMFLSFMLHKCNLKESTEKFFESERNSWFLFVADTRHALIAGLASFHIYREKRELLWAERGRRCKLDLKLWAEQGSLWNFQHLFLLLDAEEHYSCNDDFENAKASYNGAIGLAKSHNFIYDEALSYELAANFYLNNGKLVTSLEYFRLAHEKYHEWGARAKADKLFEFTREKFVSMFDAHGCQILNPLVDSSVLSPQSPDESDTRKRQLQNQN</sequence>
<dbReference type="EMBL" id="JABMIG020000081">
    <property type="protein sequence ID" value="KAL3794413.1"/>
    <property type="molecule type" value="Genomic_DNA"/>
</dbReference>
<dbReference type="AlphaFoldDB" id="A0ABD3Q216"/>
<evidence type="ECO:0000256" key="1">
    <source>
        <dbReference type="SAM" id="MobiDB-lite"/>
    </source>
</evidence>
<evidence type="ECO:0000313" key="2">
    <source>
        <dbReference type="EMBL" id="KAL3794413.1"/>
    </source>
</evidence>
<name>A0ABD3Q216_9STRA</name>
<keyword evidence="3" id="KW-1185">Reference proteome</keyword>
<gene>
    <name evidence="2" type="ORF">HJC23_012950</name>
</gene>
<protein>
    <submittedName>
        <fullName evidence="2">Uncharacterized protein</fullName>
    </submittedName>
</protein>
<feature type="region of interest" description="Disordered" evidence="1">
    <location>
        <begin position="677"/>
        <end position="696"/>
    </location>
</feature>
<organism evidence="2 3">
    <name type="scientific">Cyclotella cryptica</name>
    <dbReference type="NCBI Taxonomy" id="29204"/>
    <lineage>
        <taxon>Eukaryota</taxon>
        <taxon>Sar</taxon>
        <taxon>Stramenopiles</taxon>
        <taxon>Ochrophyta</taxon>
        <taxon>Bacillariophyta</taxon>
        <taxon>Coscinodiscophyceae</taxon>
        <taxon>Thalassiosirophycidae</taxon>
        <taxon>Stephanodiscales</taxon>
        <taxon>Stephanodiscaceae</taxon>
        <taxon>Cyclotella</taxon>
    </lineage>
</organism>
<reference evidence="2 3" key="1">
    <citation type="journal article" date="2020" name="G3 (Bethesda)">
        <title>Improved Reference Genome for Cyclotella cryptica CCMP332, a Model for Cell Wall Morphogenesis, Salinity Adaptation, and Lipid Production in Diatoms (Bacillariophyta).</title>
        <authorList>
            <person name="Roberts W.R."/>
            <person name="Downey K.M."/>
            <person name="Ruck E.C."/>
            <person name="Traller J.C."/>
            <person name="Alverson A.J."/>
        </authorList>
    </citation>
    <scope>NUCLEOTIDE SEQUENCE [LARGE SCALE GENOMIC DNA]</scope>
    <source>
        <strain evidence="2 3">CCMP332</strain>
    </source>
</reference>
<dbReference type="InterPro" id="IPR053159">
    <property type="entry name" value="Hybrid_Histidine_Kinase"/>
</dbReference>
<accession>A0ABD3Q216</accession>
<comment type="caution">
    <text evidence="2">The sequence shown here is derived from an EMBL/GenBank/DDBJ whole genome shotgun (WGS) entry which is preliminary data.</text>
</comment>
<proteinExistence type="predicted"/>
<dbReference type="PANTHER" id="PTHR43642:SF1">
    <property type="entry name" value="HYBRID SIGNAL TRANSDUCTION HISTIDINE KINASE G"/>
    <property type="match status" value="1"/>
</dbReference>
<dbReference type="Proteomes" id="UP001516023">
    <property type="component" value="Unassembled WGS sequence"/>
</dbReference>
<dbReference type="PANTHER" id="PTHR43642">
    <property type="entry name" value="HYBRID SIGNAL TRANSDUCTION HISTIDINE KINASE G"/>
    <property type="match status" value="1"/>
</dbReference>
<evidence type="ECO:0000313" key="3">
    <source>
        <dbReference type="Proteomes" id="UP001516023"/>
    </source>
</evidence>